<evidence type="ECO:0000313" key="3">
    <source>
        <dbReference type="Proteomes" id="UP000467841"/>
    </source>
</evidence>
<proteinExistence type="predicted"/>
<evidence type="ECO:0000313" key="2">
    <source>
        <dbReference type="EMBL" id="CAA7024798.1"/>
    </source>
</evidence>
<organism evidence="2 3">
    <name type="scientific">Microthlaspi erraticum</name>
    <dbReference type="NCBI Taxonomy" id="1685480"/>
    <lineage>
        <taxon>Eukaryota</taxon>
        <taxon>Viridiplantae</taxon>
        <taxon>Streptophyta</taxon>
        <taxon>Embryophyta</taxon>
        <taxon>Tracheophyta</taxon>
        <taxon>Spermatophyta</taxon>
        <taxon>Magnoliopsida</taxon>
        <taxon>eudicotyledons</taxon>
        <taxon>Gunneridae</taxon>
        <taxon>Pentapetalae</taxon>
        <taxon>rosids</taxon>
        <taxon>malvids</taxon>
        <taxon>Brassicales</taxon>
        <taxon>Brassicaceae</taxon>
        <taxon>Coluteocarpeae</taxon>
        <taxon>Microthlaspi</taxon>
    </lineage>
</organism>
<dbReference type="Pfam" id="PF03478">
    <property type="entry name" value="Beta-prop_KIB1-4"/>
    <property type="match status" value="1"/>
</dbReference>
<reference evidence="2" key="1">
    <citation type="submission" date="2020-01" db="EMBL/GenBank/DDBJ databases">
        <authorList>
            <person name="Mishra B."/>
        </authorList>
    </citation>
    <scope>NUCLEOTIDE SEQUENCE [LARGE SCALE GENOMIC DNA]</scope>
</reference>
<dbReference type="Gene3D" id="1.20.1280.50">
    <property type="match status" value="1"/>
</dbReference>
<dbReference type="InterPro" id="IPR001810">
    <property type="entry name" value="F-box_dom"/>
</dbReference>
<evidence type="ECO:0000259" key="1">
    <source>
        <dbReference type="PROSITE" id="PS50181"/>
    </source>
</evidence>
<protein>
    <recommendedName>
        <fullName evidence="1">F-box domain-containing protein</fullName>
    </recommendedName>
</protein>
<sequence>MACRGIEIISLFLYQICNPRSYYKIEEHIDEEKTNKDLYLPSDLVRVILSRLALKDNIRSSAVCKTWCEIVASVRVRDPRFWLMYLDRYQPYGVYYGFDDPVEKKKTKAMMGFPELSKHSCIVYSNDGWLLIKESPSNDVKHFLFNPFTRERINLPTNGLRMATMKFAFSCAPTKKDCLVFGIDTWSVSLYGRVRISTWHLGATTWVEEDFPDVISVGGTRNILYSDGLFYMAAEVSLGVFDASARTWNVLPVQPITIAGVDACDTIRWLTEYKGQIYLVDASSAEPMVFRLNRLESVWEKKETLDGSSIFVSGESCVMASGLTGSMSNVLYFWKRPLKQRLPLKESPLQILDWNSPFKYSLYSRSLCEEREGDYRMVPGSTYSGTTNNVWIEPPHNISISDYSLLPSDDAINTRLFI</sequence>
<dbReference type="InterPro" id="IPR005174">
    <property type="entry name" value="KIB1-4_b-propeller"/>
</dbReference>
<accession>A0A6D2ID25</accession>
<dbReference type="PANTHER" id="PTHR33127">
    <property type="entry name" value="TRANSMEMBRANE PROTEIN"/>
    <property type="match status" value="1"/>
</dbReference>
<dbReference type="InterPro" id="IPR011043">
    <property type="entry name" value="Gal_Oxase/kelch_b-propeller"/>
</dbReference>
<dbReference type="Pfam" id="PF00646">
    <property type="entry name" value="F-box"/>
    <property type="match status" value="1"/>
</dbReference>
<feature type="domain" description="F-box" evidence="1">
    <location>
        <begin position="34"/>
        <end position="85"/>
    </location>
</feature>
<dbReference type="CDD" id="cd09917">
    <property type="entry name" value="F-box_SF"/>
    <property type="match status" value="1"/>
</dbReference>
<dbReference type="InterPro" id="IPR036047">
    <property type="entry name" value="F-box-like_dom_sf"/>
</dbReference>
<dbReference type="SUPFAM" id="SSF81383">
    <property type="entry name" value="F-box domain"/>
    <property type="match status" value="1"/>
</dbReference>
<keyword evidence="3" id="KW-1185">Reference proteome</keyword>
<dbReference type="SMART" id="SM00256">
    <property type="entry name" value="FBOX"/>
    <property type="match status" value="1"/>
</dbReference>
<gene>
    <name evidence="2" type="ORF">MERR_LOCUS12033</name>
</gene>
<dbReference type="EMBL" id="CACVBM020000932">
    <property type="protein sequence ID" value="CAA7024798.1"/>
    <property type="molecule type" value="Genomic_DNA"/>
</dbReference>
<dbReference type="Proteomes" id="UP000467841">
    <property type="component" value="Unassembled WGS sequence"/>
</dbReference>
<dbReference type="OrthoDB" id="1863935at2759"/>
<comment type="caution">
    <text evidence="2">The sequence shown here is derived from an EMBL/GenBank/DDBJ whole genome shotgun (WGS) entry which is preliminary data.</text>
</comment>
<dbReference type="PANTHER" id="PTHR33127:SF88">
    <property type="entry name" value="F-BOX DOMAIN-CONTAINING PROTEIN"/>
    <property type="match status" value="1"/>
</dbReference>
<name>A0A6D2ID25_9BRAS</name>
<dbReference type="SUPFAM" id="SSF50965">
    <property type="entry name" value="Galactose oxidase, central domain"/>
    <property type="match status" value="1"/>
</dbReference>
<dbReference type="PROSITE" id="PS50181">
    <property type="entry name" value="FBOX"/>
    <property type="match status" value="1"/>
</dbReference>
<dbReference type="AlphaFoldDB" id="A0A6D2ID25"/>